<evidence type="ECO:0000256" key="6">
    <source>
        <dbReference type="SAM" id="MobiDB-lite"/>
    </source>
</evidence>
<organism evidence="8">
    <name type="scientific">freshwater metagenome</name>
    <dbReference type="NCBI Taxonomy" id="449393"/>
    <lineage>
        <taxon>unclassified sequences</taxon>
        <taxon>metagenomes</taxon>
        <taxon>ecological metagenomes</taxon>
    </lineage>
</organism>
<feature type="region of interest" description="Disordered" evidence="6">
    <location>
        <begin position="1"/>
        <end position="23"/>
    </location>
</feature>
<protein>
    <recommendedName>
        <fullName evidence="3">isochorismate synthase</fullName>
        <ecNumber evidence="3">5.4.4.2</ecNumber>
    </recommendedName>
    <alternativeName>
        <fullName evidence="5">Isochorismate mutase</fullName>
    </alternativeName>
</protein>
<dbReference type="SUPFAM" id="SSF56322">
    <property type="entry name" value="ADC synthase"/>
    <property type="match status" value="1"/>
</dbReference>
<evidence type="ECO:0000256" key="5">
    <source>
        <dbReference type="ARBA" id="ARBA00041564"/>
    </source>
</evidence>
<comment type="catalytic activity">
    <reaction evidence="1">
        <text>chorismate = isochorismate</text>
        <dbReference type="Rhea" id="RHEA:18985"/>
        <dbReference type="ChEBI" id="CHEBI:29748"/>
        <dbReference type="ChEBI" id="CHEBI:29780"/>
        <dbReference type="EC" id="5.4.4.2"/>
    </reaction>
</comment>
<dbReference type="InterPro" id="IPR004561">
    <property type="entry name" value="IsoChor_synthase"/>
</dbReference>
<dbReference type="GO" id="GO:0008909">
    <property type="term" value="F:isochorismate synthase activity"/>
    <property type="evidence" value="ECO:0007669"/>
    <property type="project" value="UniProtKB-EC"/>
</dbReference>
<dbReference type="InterPro" id="IPR005801">
    <property type="entry name" value="ADC_synthase"/>
</dbReference>
<proteinExistence type="inferred from homology"/>
<reference evidence="8" key="1">
    <citation type="submission" date="2020-05" db="EMBL/GenBank/DDBJ databases">
        <authorList>
            <person name="Chiriac C."/>
            <person name="Salcher M."/>
            <person name="Ghai R."/>
            <person name="Kavagutti S V."/>
        </authorList>
    </citation>
    <scope>NUCLEOTIDE SEQUENCE</scope>
</reference>
<dbReference type="Gene3D" id="3.60.120.10">
    <property type="entry name" value="Anthranilate synthase"/>
    <property type="match status" value="1"/>
</dbReference>
<dbReference type="NCBIfam" id="TIGR00543">
    <property type="entry name" value="isochor_syn"/>
    <property type="match status" value="1"/>
</dbReference>
<comment type="similarity">
    <text evidence="2">Belongs to the isochorismate synthase family.</text>
</comment>
<dbReference type="EC" id="5.4.4.2" evidence="3"/>
<sequence length="486" mass="50866">MARTIVSEARSTDRRPAVPLSTRDRDRLLRHARTALRRAQRAGHPVLAAITVDAPDGLDAMGTITTARRHGEPWSVYGQRDRDGQVLATLGAVVTLEAEGASRFASVARRWSVLAADAACDPGQGVEAEGLVAVGGFAFADDGARAPEWDGFAPASLVVPLLSLAGRAGRVRATVAVRVAPFDDPAGLVASALDRVDAVLAGRPPLLDPDPVARPRVISALPPAHYEQAVASGVRMIREGAFEKIVLAREVQVAGRPVPDPAAVLGVLRDAYDGCAVLAVGRGDRTFIAATPELLVRRAGNRVATLALAGTTGRSSDPAVETHLGEHLLRSAKNREEHAIVVRRIVSRLDDLAIWTTAAPRPEVVKAASAQHLATPIRAHLASSVGVLDLVERLHPTPAVGGFPEPAALPLIPALEGLDRGWYAGPVGWIDAAGDGDFSVALRSALLEPELARCYAGVGVVDGSDPAAELAETETKLQALLPVLSA</sequence>
<evidence type="ECO:0000259" key="7">
    <source>
        <dbReference type="Pfam" id="PF00425"/>
    </source>
</evidence>
<gene>
    <name evidence="8" type="ORF">UFOPK3564_00417</name>
</gene>
<evidence type="ECO:0000256" key="3">
    <source>
        <dbReference type="ARBA" id="ARBA00012824"/>
    </source>
</evidence>
<feature type="compositionally biased region" description="Basic and acidic residues" evidence="6">
    <location>
        <begin position="10"/>
        <end position="23"/>
    </location>
</feature>
<keyword evidence="4" id="KW-0413">Isomerase</keyword>
<evidence type="ECO:0000256" key="2">
    <source>
        <dbReference type="ARBA" id="ARBA00005297"/>
    </source>
</evidence>
<evidence type="ECO:0000256" key="4">
    <source>
        <dbReference type="ARBA" id="ARBA00023235"/>
    </source>
</evidence>
<dbReference type="InterPro" id="IPR019999">
    <property type="entry name" value="Anth_synth_I-like"/>
</dbReference>
<dbReference type="PANTHER" id="PTHR42839">
    <property type="entry name" value="ISOCHORISMATE SYNTHASE ENTC"/>
    <property type="match status" value="1"/>
</dbReference>
<evidence type="ECO:0000313" key="8">
    <source>
        <dbReference type="EMBL" id="CAB4898099.1"/>
    </source>
</evidence>
<dbReference type="AlphaFoldDB" id="A0A6J7G389"/>
<feature type="domain" description="Chorismate-utilising enzyme C-terminal" evidence="7">
    <location>
        <begin position="224"/>
        <end position="476"/>
    </location>
</feature>
<dbReference type="PANTHER" id="PTHR42839:SF2">
    <property type="entry name" value="ISOCHORISMATE SYNTHASE ENTC"/>
    <property type="match status" value="1"/>
</dbReference>
<name>A0A6J7G389_9ZZZZ</name>
<evidence type="ECO:0000256" key="1">
    <source>
        <dbReference type="ARBA" id="ARBA00000799"/>
    </source>
</evidence>
<accession>A0A6J7G389</accession>
<dbReference type="InterPro" id="IPR015890">
    <property type="entry name" value="Chorismate_C"/>
</dbReference>
<dbReference type="EMBL" id="CAFBMK010000013">
    <property type="protein sequence ID" value="CAB4898099.1"/>
    <property type="molecule type" value="Genomic_DNA"/>
</dbReference>
<dbReference type="PRINTS" id="PR00095">
    <property type="entry name" value="ANTSNTHASEI"/>
</dbReference>
<dbReference type="Pfam" id="PF00425">
    <property type="entry name" value="Chorismate_bind"/>
    <property type="match status" value="1"/>
</dbReference>